<protein>
    <submittedName>
        <fullName evidence="2">Uncharacterized protein</fullName>
    </submittedName>
</protein>
<evidence type="ECO:0000313" key="3">
    <source>
        <dbReference type="Proteomes" id="UP000094285"/>
    </source>
</evidence>
<sequence length="136" mass="13742">MKFSSALTTSAFASMAMAGAISNSTVVVTHVTVTGYTTYCPEPTQVVITKCAEHVCAPTTITVTEAKTVIVEEPCLVPATYTSHVAAPTTDAPAVAPPATSSAVKTNAAEVHTWDNGASMNVAGVAAFVGVALALV</sequence>
<dbReference type="RefSeq" id="XP_020066537.1">
    <property type="nucleotide sequence ID" value="XM_020208626.1"/>
</dbReference>
<keyword evidence="3" id="KW-1185">Reference proteome</keyword>
<accession>A0A1E4SPJ4</accession>
<evidence type="ECO:0000256" key="1">
    <source>
        <dbReference type="SAM" id="SignalP"/>
    </source>
</evidence>
<feature type="signal peptide" evidence="1">
    <location>
        <begin position="1"/>
        <end position="18"/>
    </location>
</feature>
<gene>
    <name evidence="2" type="ORF">CANTADRAFT_3527</name>
</gene>
<proteinExistence type="predicted"/>
<keyword evidence="1" id="KW-0732">Signal</keyword>
<organism evidence="2 3">
    <name type="scientific">Suhomyces tanzawaensis NRRL Y-17324</name>
    <dbReference type="NCBI Taxonomy" id="984487"/>
    <lineage>
        <taxon>Eukaryota</taxon>
        <taxon>Fungi</taxon>
        <taxon>Dikarya</taxon>
        <taxon>Ascomycota</taxon>
        <taxon>Saccharomycotina</taxon>
        <taxon>Pichiomycetes</taxon>
        <taxon>Debaryomycetaceae</taxon>
        <taxon>Suhomyces</taxon>
    </lineage>
</organism>
<dbReference type="GeneID" id="30982763"/>
<dbReference type="Proteomes" id="UP000094285">
    <property type="component" value="Unassembled WGS sequence"/>
</dbReference>
<dbReference type="EMBL" id="KV453909">
    <property type="protein sequence ID" value="ODV81415.1"/>
    <property type="molecule type" value="Genomic_DNA"/>
</dbReference>
<dbReference type="AlphaFoldDB" id="A0A1E4SPJ4"/>
<dbReference type="OrthoDB" id="4026603at2759"/>
<feature type="chain" id="PRO_5009162862" evidence="1">
    <location>
        <begin position="19"/>
        <end position="136"/>
    </location>
</feature>
<name>A0A1E4SPJ4_9ASCO</name>
<evidence type="ECO:0000313" key="2">
    <source>
        <dbReference type="EMBL" id="ODV81415.1"/>
    </source>
</evidence>
<reference evidence="3" key="1">
    <citation type="submission" date="2016-05" db="EMBL/GenBank/DDBJ databases">
        <title>Comparative genomics of biotechnologically important yeasts.</title>
        <authorList>
            <consortium name="DOE Joint Genome Institute"/>
            <person name="Riley R."/>
            <person name="Haridas S."/>
            <person name="Wolfe K.H."/>
            <person name="Lopes M.R."/>
            <person name="Hittinger C.T."/>
            <person name="Goker M."/>
            <person name="Salamov A."/>
            <person name="Wisecaver J."/>
            <person name="Long T.M."/>
            <person name="Aerts A.L."/>
            <person name="Barry K."/>
            <person name="Choi C."/>
            <person name="Clum A."/>
            <person name="Coughlan A.Y."/>
            <person name="Deshpande S."/>
            <person name="Douglass A.P."/>
            <person name="Hanson S.J."/>
            <person name="Klenk H.-P."/>
            <person name="Labutti K."/>
            <person name="Lapidus A."/>
            <person name="Lindquist E."/>
            <person name="Lipzen A."/>
            <person name="Meier-Kolthoff J.P."/>
            <person name="Ohm R.A."/>
            <person name="Otillar R.P."/>
            <person name="Pangilinan J."/>
            <person name="Peng Y."/>
            <person name="Rokas A."/>
            <person name="Rosa C.A."/>
            <person name="Scheuner C."/>
            <person name="Sibirny A.A."/>
            <person name="Slot J.C."/>
            <person name="Stielow J.B."/>
            <person name="Sun H."/>
            <person name="Kurtzman C.P."/>
            <person name="Blackwell M."/>
            <person name="Grigoriev I.V."/>
            <person name="Jeffries T.W."/>
        </authorList>
    </citation>
    <scope>NUCLEOTIDE SEQUENCE [LARGE SCALE GENOMIC DNA]</scope>
    <source>
        <strain evidence="3">NRRL Y-17324</strain>
    </source>
</reference>